<proteinExistence type="predicted"/>
<evidence type="ECO:0000313" key="2">
    <source>
        <dbReference type="EMBL" id="OHT01486.1"/>
    </source>
</evidence>
<evidence type="ECO:0000313" key="3">
    <source>
        <dbReference type="Proteomes" id="UP000179807"/>
    </source>
</evidence>
<accession>A0A1J4JVD4</accession>
<protein>
    <submittedName>
        <fullName evidence="2">Uncharacterized protein</fullName>
    </submittedName>
</protein>
<feature type="region of interest" description="Disordered" evidence="1">
    <location>
        <begin position="103"/>
        <end position="129"/>
    </location>
</feature>
<dbReference type="RefSeq" id="XP_068354622.1">
    <property type="nucleotide sequence ID" value="XM_068508063.1"/>
</dbReference>
<feature type="compositionally biased region" description="Polar residues" evidence="1">
    <location>
        <begin position="850"/>
        <end position="864"/>
    </location>
</feature>
<feature type="compositionally biased region" description="Basic and acidic residues" evidence="1">
    <location>
        <begin position="883"/>
        <end position="928"/>
    </location>
</feature>
<gene>
    <name evidence="2" type="ORF">TRFO_31671</name>
</gene>
<comment type="caution">
    <text evidence="2">The sequence shown here is derived from an EMBL/GenBank/DDBJ whole genome shotgun (WGS) entry which is preliminary data.</text>
</comment>
<dbReference type="GeneID" id="94842767"/>
<dbReference type="OrthoDB" id="10655146at2759"/>
<keyword evidence="3" id="KW-1185">Reference proteome</keyword>
<sequence>MDDISSEIEACKSPTADHSEIVRVLVRLQTEVNWQFLRPYSKLDIENFLTRFWNFILFASAYSNTSVRLSAYRTSGVFLLKITPYYPFLMQKTFLEAISTENKASASSPKPPNFTQSPPESSKNPISSPADQKSASIIVAAFSFLSNFVATPYINEFLKKINVFKYFPAIDQTFSDRTAPIIKNLGRLGKNWLKQLLITFLENGVKPSDRPVILAITEIIKHEPIFLVNELLIFIRSHSSIEENISLISYIFSMIKCDFASLEMNDLIDLSINILSNVKNENANNIDSALQILSLSPAPFKLMIEKIDDQSLQIKILRQEKTDTLTIEINLLVNRATFYLLPLPIDLLEANQNDRILQLTSKYKTMARIVNDPETSIETQILIFSKYSLFLTKGYNDMTSACMQGFSSCLPKLLELKGHINIVVLLNRIIFSPIQSWFHSNDILNVISTIPYQYYLDGTFDAIKVVDILIDFAMSTNEKLSISAMNAIAYIVNNTDFYSLTYHIAKKIDFFDDDQFHHIISIFVKILSSSTNKSRNLKHLDFFVNQIFEFRQFFMNDFSLTTQIISLLSYLDVNRIEPSVLYDFVNVSKTIINSTLSIVSGLQTDGNKNVKETEIRNEAFNYIAEQFKLMNFDSVPELEIDYSNFFPAFDTALKFLYALPINMAYKSYMINLFTYSMPLFPEMSAKFAEKYWSSYHDIRHRVNFLLIVSPNLIYIQNNNTLAIWCRLYLSVANSGLSDQLKEFSDTLHKISSSYINQFDEKTQFYPEFYAVEIYVNNDVTGIKNKIDNLSEENRYKLVEFIPKLKLHLLKKIGINEIEEKEPTQNNFHDYSEEEEEENKNENKESLNESQTVNLTSDLKANINTVKDVKESSKTSELGPILPRENKKGKSQDNQKDNKNGFKYQEPKEKAYTKETREKAYTEPKEKSYNKANKSPNKSSDVFIKKDQSYQELDPSDSFEDFQENLDNCEFLQRKLNITFDVKLITKSLLESNIIDKDPLHIFVKTQLHQKTFDFTTEQLERLIELYLNHNDISGLISVINHVKTQGKVLSIKKYLFPDNVLPIIFTYLENVSSSELLEISQYYQNTPHSYEIDLTLRSIYPNEYFNDIRNQEHITKKELAQFGETIFRANYDDHELLLEFIIDLIRGSKSKRRLEYVLTVANAIFSLTSVPKDSIDDFITACSEKYDLLPGPPLSMCVLTLAPKIESNEDFIQFIRRCYMRCLGKGSGVLRLHQALIASPGSKASENLANLSAPFLDSIIPSQYVTGVRYFTQALTSLAEPEIIPLIKANLAKLLQNFKNLRDNFPVSEVCGNPFTFMLSRDSLYVYQLEILQYTQFLIPPNEKASFTGLSPCLPRIISKYNEGSILSQLYIRSDTLLTSPGNIDMFKIYLSSLRERAEKAGNDRQKESFISDLVTQWMQNCEHYDCYAMAEIIYEWENVIFQFYELEQLLTLVCYQFFKYIPRFFPLFVGLARFVRKYDKGATDEEKEKIQSILKNSAMVNPVTAHALSTLLVNQKKYYKEALELAAFPKDCEESNQIIHSNPELVKILEAKDTLDFV</sequence>
<dbReference type="Proteomes" id="UP000179807">
    <property type="component" value="Unassembled WGS sequence"/>
</dbReference>
<organism evidence="2 3">
    <name type="scientific">Tritrichomonas foetus</name>
    <dbReference type="NCBI Taxonomy" id="1144522"/>
    <lineage>
        <taxon>Eukaryota</taxon>
        <taxon>Metamonada</taxon>
        <taxon>Parabasalia</taxon>
        <taxon>Tritrichomonadida</taxon>
        <taxon>Tritrichomonadidae</taxon>
        <taxon>Tritrichomonas</taxon>
    </lineage>
</organism>
<evidence type="ECO:0000256" key="1">
    <source>
        <dbReference type="SAM" id="MobiDB-lite"/>
    </source>
</evidence>
<feature type="compositionally biased region" description="Polar residues" evidence="1">
    <location>
        <begin position="929"/>
        <end position="939"/>
    </location>
</feature>
<reference evidence="2" key="1">
    <citation type="submission" date="2016-10" db="EMBL/GenBank/DDBJ databases">
        <authorList>
            <person name="Benchimol M."/>
            <person name="Almeida L.G."/>
            <person name="Vasconcelos A.T."/>
            <person name="Perreira-Neves A."/>
            <person name="Rosa I.A."/>
            <person name="Tasca T."/>
            <person name="Bogo M.R."/>
            <person name="de Souza W."/>
        </authorList>
    </citation>
    <scope>NUCLEOTIDE SEQUENCE [LARGE SCALE GENOMIC DNA]</scope>
    <source>
        <strain evidence="2">K</strain>
    </source>
</reference>
<name>A0A1J4JVD4_9EUKA</name>
<dbReference type="VEuPathDB" id="TrichDB:TRFO_31671"/>
<dbReference type="EMBL" id="MLAK01000909">
    <property type="protein sequence ID" value="OHT01486.1"/>
    <property type="molecule type" value="Genomic_DNA"/>
</dbReference>
<feature type="region of interest" description="Disordered" evidence="1">
    <location>
        <begin position="820"/>
        <end position="942"/>
    </location>
</feature>